<dbReference type="AlphaFoldDB" id="A0A859FEE1"/>
<keyword evidence="2" id="KW-1185">Reference proteome</keyword>
<proteinExistence type="predicted"/>
<dbReference type="Gene3D" id="3.30.310.100">
    <property type="entry name" value="YugN-like"/>
    <property type="match status" value="1"/>
</dbReference>
<accession>A0A859FEE1</accession>
<dbReference type="InterPro" id="IPR014967">
    <property type="entry name" value="Uncharacterised_YugN-like"/>
</dbReference>
<organism evidence="1 2">
    <name type="scientific">Paenalkalicoccus suaedae</name>
    <dbReference type="NCBI Taxonomy" id="2592382"/>
    <lineage>
        <taxon>Bacteria</taxon>
        <taxon>Bacillati</taxon>
        <taxon>Bacillota</taxon>
        <taxon>Bacilli</taxon>
        <taxon>Bacillales</taxon>
        <taxon>Bacillaceae</taxon>
        <taxon>Paenalkalicoccus</taxon>
    </lineage>
</organism>
<evidence type="ECO:0000313" key="1">
    <source>
        <dbReference type="EMBL" id="QKS71549.1"/>
    </source>
</evidence>
<evidence type="ECO:0008006" key="3">
    <source>
        <dbReference type="Google" id="ProtNLM"/>
    </source>
</evidence>
<dbReference type="SUPFAM" id="SSF160755">
    <property type="entry name" value="YugN-like"/>
    <property type="match status" value="1"/>
</dbReference>
<evidence type="ECO:0000313" key="2">
    <source>
        <dbReference type="Proteomes" id="UP000318138"/>
    </source>
</evidence>
<dbReference type="RefSeq" id="WP_176009584.1">
    <property type="nucleotide sequence ID" value="NZ_CP041372.2"/>
</dbReference>
<dbReference type="Pfam" id="PF08868">
    <property type="entry name" value="YugN"/>
    <property type="match status" value="1"/>
</dbReference>
<gene>
    <name evidence="1" type="ORF">FLK61_33200</name>
</gene>
<dbReference type="KEGG" id="psua:FLK61_33200"/>
<sequence>MKFKENKLEGVIIEFQVLEEIMNESGFDYQFDYERVTFDYKMIDEVKNDTYYFRIPAHVEQGEIPKAGSTVRMMVPYVGKHYYPHGIEYDEEFPTRVLDKCAQKLNLVQGKIEAEKQD</sequence>
<protein>
    <recommendedName>
        <fullName evidence="3">YugN-like family protein</fullName>
    </recommendedName>
</protein>
<dbReference type="InterPro" id="IPR036491">
    <property type="entry name" value="YugN-like_sf"/>
</dbReference>
<dbReference type="EMBL" id="CP041372">
    <property type="protein sequence ID" value="QKS71549.1"/>
    <property type="molecule type" value="Genomic_DNA"/>
</dbReference>
<name>A0A859FEE1_9BACI</name>
<reference evidence="2" key="1">
    <citation type="submission" date="2019-07" db="EMBL/GenBank/DDBJ databases">
        <title>Bacillus alkalisoli sp. nov. isolated from saline soil.</title>
        <authorList>
            <person name="Sun J.-Q."/>
            <person name="Xu L."/>
        </authorList>
    </citation>
    <scope>NUCLEOTIDE SEQUENCE [LARGE SCALE GENOMIC DNA]</scope>
    <source>
        <strain evidence="2">M4U3P1</strain>
    </source>
</reference>
<dbReference type="Proteomes" id="UP000318138">
    <property type="component" value="Chromosome"/>
</dbReference>